<name>A0A1G8C6E8_9FLAO</name>
<dbReference type="Proteomes" id="UP000243588">
    <property type="component" value="Unassembled WGS sequence"/>
</dbReference>
<proteinExistence type="predicted"/>
<dbReference type="NCBIfam" id="NF003967">
    <property type="entry name" value="PRK05461.1"/>
    <property type="match status" value="1"/>
</dbReference>
<reference evidence="3" key="1">
    <citation type="submission" date="2016-10" db="EMBL/GenBank/DDBJ databases">
        <authorList>
            <person name="Varghese N."/>
            <person name="Submissions S."/>
        </authorList>
    </citation>
    <scope>NUCLEOTIDE SEQUENCE [LARGE SCALE GENOMIC DNA]</scope>
    <source>
        <strain evidence="3">DSM 23313</strain>
    </source>
</reference>
<dbReference type="PROSITE" id="PS51087">
    <property type="entry name" value="APAG"/>
    <property type="match status" value="1"/>
</dbReference>
<dbReference type="GO" id="GO:0070987">
    <property type="term" value="P:error-free translesion synthesis"/>
    <property type="evidence" value="ECO:0007669"/>
    <property type="project" value="TreeGrafter"/>
</dbReference>
<evidence type="ECO:0000313" key="2">
    <source>
        <dbReference type="EMBL" id="SDH40954.1"/>
    </source>
</evidence>
<dbReference type="Gene3D" id="2.60.40.1470">
    <property type="entry name" value="ApaG domain"/>
    <property type="match status" value="1"/>
</dbReference>
<protein>
    <submittedName>
        <fullName evidence="2">ApaG protein</fullName>
    </submittedName>
</protein>
<dbReference type="PANTHER" id="PTHR14289">
    <property type="entry name" value="F-BOX ONLY PROTEIN 3"/>
    <property type="match status" value="1"/>
</dbReference>
<dbReference type="PANTHER" id="PTHR14289:SF16">
    <property type="entry name" value="POLYMERASE DELTA-INTERACTING PROTEIN 2"/>
    <property type="match status" value="1"/>
</dbReference>
<dbReference type="InterPro" id="IPR007474">
    <property type="entry name" value="ApaG_domain"/>
</dbReference>
<dbReference type="SUPFAM" id="SSF110069">
    <property type="entry name" value="ApaG-like"/>
    <property type="match status" value="1"/>
</dbReference>
<dbReference type="EMBL" id="FNDQ01000003">
    <property type="protein sequence ID" value="SDH40954.1"/>
    <property type="molecule type" value="Genomic_DNA"/>
</dbReference>
<dbReference type="InterPro" id="IPR036767">
    <property type="entry name" value="ApaG_sf"/>
</dbReference>
<organism evidence="2 3">
    <name type="scientific">Myroides phaeus</name>
    <dbReference type="NCBI Taxonomy" id="702745"/>
    <lineage>
        <taxon>Bacteria</taxon>
        <taxon>Pseudomonadati</taxon>
        <taxon>Bacteroidota</taxon>
        <taxon>Flavobacteriia</taxon>
        <taxon>Flavobacteriales</taxon>
        <taxon>Flavobacteriaceae</taxon>
        <taxon>Myroides</taxon>
    </lineage>
</organism>
<dbReference type="AlphaFoldDB" id="A0A1G8C6E8"/>
<feature type="domain" description="ApaG" evidence="1">
    <location>
        <begin position="3"/>
        <end position="128"/>
    </location>
</feature>
<evidence type="ECO:0000313" key="3">
    <source>
        <dbReference type="Proteomes" id="UP000243588"/>
    </source>
</evidence>
<sequence length="128" mass="14534">MISQTTKGIKISVETQYEGSFFKSKDTCYVFNYKITIENTTDDTVQILSRHWEIYDSLKNTEIIEGEGIIGETPIIAPGEKHTYRSGCILKSSLGSMQGYYNVLNHTHARLFKVTIPNFKLSADFVLN</sequence>
<dbReference type="RefSeq" id="WP_090405793.1">
    <property type="nucleotide sequence ID" value="NZ_FNDQ01000003.1"/>
</dbReference>
<dbReference type="Pfam" id="PF04379">
    <property type="entry name" value="DUF525"/>
    <property type="match status" value="1"/>
</dbReference>
<keyword evidence="3" id="KW-1185">Reference proteome</keyword>
<accession>A0A1G8C6E8</accession>
<evidence type="ECO:0000259" key="1">
    <source>
        <dbReference type="PROSITE" id="PS51087"/>
    </source>
</evidence>
<gene>
    <name evidence="2" type="ORF">SAMN05421818_103148</name>
</gene>
<dbReference type="STRING" id="702745.SAMN05421818_103148"/>